<name>A0A392RQB9_9FABA</name>
<keyword evidence="2" id="KW-1185">Reference proteome</keyword>
<dbReference type="Proteomes" id="UP000265520">
    <property type="component" value="Unassembled WGS sequence"/>
</dbReference>
<organism evidence="1 2">
    <name type="scientific">Trifolium medium</name>
    <dbReference type="NCBI Taxonomy" id="97028"/>
    <lineage>
        <taxon>Eukaryota</taxon>
        <taxon>Viridiplantae</taxon>
        <taxon>Streptophyta</taxon>
        <taxon>Embryophyta</taxon>
        <taxon>Tracheophyta</taxon>
        <taxon>Spermatophyta</taxon>
        <taxon>Magnoliopsida</taxon>
        <taxon>eudicotyledons</taxon>
        <taxon>Gunneridae</taxon>
        <taxon>Pentapetalae</taxon>
        <taxon>rosids</taxon>
        <taxon>fabids</taxon>
        <taxon>Fabales</taxon>
        <taxon>Fabaceae</taxon>
        <taxon>Papilionoideae</taxon>
        <taxon>50 kb inversion clade</taxon>
        <taxon>NPAAA clade</taxon>
        <taxon>Hologalegina</taxon>
        <taxon>IRL clade</taxon>
        <taxon>Trifolieae</taxon>
        <taxon>Trifolium</taxon>
    </lineage>
</organism>
<evidence type="ECO:0000313" key="1">
    <source>
        <dbReference type="EMBL" id="MCI37756.1"/>
    </source>
</evidence>
<accession>A0A392RQB9</accession>
<sequence length="40" mass="4465">DLRWGAEDLRRGAADAQLLFYALSVAPGRRILAPRRGRVT</sequence>
<evidence type="ECO:0000313" key="2">
    <source>
        <dbReference type="Proteomes" id="UP000265520"/>
    </source>
</evidence>
<proteinExistence type="predicted"/>
<comment type="caution">
    <text evidence="1">The sequence shown here is derived from an EMBL/GenBank/DDBJ whole genome shotgun (WGS) entry which is preliminary data.</text>
</comment>
<reference evidence="1 2" key="1">
    <citation type="journal article" date="2018" name="Front. Plant Sci.">
        <title>Red Clover (Trifolium pratense) and Zigzag Clover (T. medium) - A Picture of Genomic Similarities and Differences.</title>
        <authorList>
            <person name="Dluhosova J."/>
            <person name="Istvanek J."/>
            <person name="Nedelnik J."/>
            <person name="Repkova J."/>
        </authorList>
    </citation>
    <scope>NUCLEOTIDE SEQUENCE [LARGE SCALE GENOMIC DNA]</scope>
    <source>
        <strain evidence="2">cv. 10/8</strain>
        <tissue evidence="1">Leaf</tissue>
    </source>
</reference>
<dbReference type="EMBL" id="LXQA010248022">
    <property type="protein sequence ID" value="MCI37756.1"/>
    <property type="molecule type" value="Genomic_DNA"/>
</dbReference>
<dbReference type="AlphaFoldDB" id="A0A392RQB9"/>
<feature type="non-terminal residue" evidence="1">
    <location>
        <position position="1"/>
    </location>
</feature>
<protein>
    <submittedName>
        <fullName evidence="1">Uncharacterized protein</fullName>
    </submittedName>
</protein>